<dbReference type="GO" id="GO:0008083">
    <property type="term" value="F:growth factor activity"/>
    <property type="evidence" value="ECO:0007669"/>
    <property type="project" value="UniProtKB-KW"/>
</dbReference>
<name>A0A6P8F6B9_CLUHA</name>
<dbReference type="Pfam" id="PF00019">
    <property type="entry name" value="TGF_beta"/>
    <property type="match status" value="1"/>
</dbReference>
<dbReference type="GeneID" id="105900456"/>
<evidence type="ECO:0000256" key="3">
    <source>
        <dbReference type="ARBA" id="ARBA00022525"/>
    </source>
</evidence>
<evidence type="ECO:0000256" key="4">
    <source>
        <dbReference type="ARBA" id="ARBA00022729"/>
    </source>
</evidence>
<keyword evidence="5 8" id="KW-0339">Growth factor</keyword>
<reference evidence="11" key="1">
    <citation type="submission" date="2025-08" db="UniProtKB">
        <authorList>
            <consortium name="RefSeq"/>
        </authorList>
    </citation>
    <scope>IDENTIFICATION</scope>
</reference>
<dbReference type="InterPro" id="IPR017948">
    <property type="entry name" value="TGFb_CS"/>
</dbReference>
<keyword evidence="4" id="KW-0732">Signal</keyword>
<accession>A0A6P8F6B9</accession>
<dbReference type="CDD" id="cd19376">
    <property type="entry name" value="TGF_beta_GDF15"/>
    <property type="match status" value="1"/>
</dbReference>
<evidence type="ECO:0000313" key="11">
    <source>
        <dbReference type="RefSeq" id="XP_031418657.2"/>
    </source>
</evidence>
<keyword evidence="7" id="KW-0325">Glycoprotein</keyword>
<dbReference type="InterPro" id="IPR001839">
    <property type="entry name" value="TGF-b_C"/>
</dbReference>
<proteinExistence type="inferred from homology"/>
<dbReference type="InterPro" id="IPR015615">
    <property type="entry name" value="TGF-beta-rel"/>
</dbReference>
<comment type="similarity">
    <text evidence="2 8">Belongs to the TGF-beta family.</text>
</comment>
<dbReference type="InterPro" id="IPR001111">
    <property type="entry name" value="TGF-b_propeptide"/>
</dbReference>
<evidence type="ECO:0000256" key="6">
    <source>
        <dbReference type="ARBA" id="ARBA00023157"/>
    </source>
</evidence>
<dbReference type="GO" id="GO:0005125">
    <property type="term" value="F:cytokine activity"/>
    <property type="evidence" value="ECO:0007669"/>
    <property type="project" value="TreeGrafter"/>
</dbReference>
<protein>
    <submittedName>
        <fullName evidence="11">Inhibin beta C chain</fullName>
    </submittedName>
</protein>
<dbReference type="FunFam" id="2.10.90.10:FF:000012">
    <property type="entry name" value="Growth/differentiation factor 9 (Predicted)"/>
    <property type="match status" value="1"/>
</dbReference>
<dbReference type="PANTHER" id="PTHR11848">
    <property type="entry name" value="TGF-BETA FAMILY"/>
    <property type="match status" value="1"/>
</dbReference>
<evidence type="ECO:0000313" key="10">
    <source>
        <dbReference type="Proteomes" id="UP000515152"/>
    </source>
</evidence>
<dbReference type="KEGG" id="char:105900456"/>
<dbReference type="PROSITE" id="PS51362">
    <property type="entry name" value="TGF_BETA_2"/>
    <property type="match status" value="1"/>
</dbReference>
<evidence type="ECO:0000256" key="2">
    <source>
        <dbReference type="ARBA" id="ARBA00006656"/>
    </source>
</evidence>
<keyword evidence="3" id="KW-0964">Secreted</keyword>
<gene>
    <name evidence="11" type="primary">LOC105900456</name>
</gene>
<evidence type="ECO:0000256" key="1">
    <source>
        <dbReference type="ARBA" id="ARBA00004613"/>
    </source>
</evidence>
<dbReference type="Proteomes" id="UP000515152">
    <property type="component" value="Chromosome 25"/>
</dbReference>
<evidence type="ECO:0000256" key="8">
    <source>
        <dbReference type="RuleBase" id="RU000354"/>
    </source>
</evidence>
<dbReference type="AlphaFoldDB" id="A0A6P8F6B9"/>
<keyword evidence="6" id="KW-1015">Disulfide bond</keyword>
<evidence type="ECO:0000256" key="7">
    <source>
        <dbReference type="ARBA" id="ARBA00023180"/>
    </source>
</evidence>
<feature type="domain" description="TGF-beta family profile" evidence="9">
    <location>
        <begin position="281"/>
        <end position="395"/>
    </location>
</feature>
<keyword evidence="10" id="KW-1185">Reference proteome</keyword>
<dbReference type="SMART" id="SM00204">
    <property type="entry name" value="TGFB"/>
    <property type="match status" value="1"/>
</dbReference>
<comment type="subcellular location">
    <subcellularLocation>
        <location evidence="1">Secreted</location>
    </subcellularLocation>
</comment>
<dbReference type="PROSITE" id="PS00250">
    <property type="entry name" value="TGF_BETA_1"/>
    <property type="match status" value="1"/>
</dbReference>
<dbReference type="RefSeq" id="XP_031418657.2">
    <property type="nucleotide sequence ID" value="XM_031562797.2"/>
</dbReference>
<dbReference type="GO" id="GO:0005615">
    <property type="term" value="C:extracellular space"/>
    <property type="evidence" value="ECO:0007669"/>
    <property type="project" value="TreeGrafter"/>
</dbReference>
<organism evidence="10 11">
    <name type="scientific">Clupea harengus</name>
    <name type="common">Atlantic herring</name>
    <dbReference type="NCBI Taxonomy" id="7950"/>
    <lineage>
        <taxon>Eukaryota</taxon>
        <taxon>Metazoa</taxon>
        <taxon>Chordata</taxon>
        <taxon>Craniata</taxon>
        <taxon>Vertebrata</taxon>
        <taxon>Euteleostomi</taxon>
        <taxon>Actinopterygii</taxon>
        <taxon>Neopterygii</taxon>
        <taxon>Teleostei</taxon>
        <taxon>Clupei</taxon>
        <taxon>Clupeiformes</taxon>
        <taxon>Clupeoidei</taxon>
        <taxon>Clupeidae</taxon>
        <taxon>Clupea</taxon>
    </lineage>
</organism>
<dbReference type="PANTHER" id="PTHR11848:SF78">
    <property type="entry name" value="GROWTH_DIFFERENTIATION FACTOR 15"/>
    <property type="match status" value="1"/>
</dbReference>
<dbReference type="OrthoDB" id="10030979at2759"/>
<evidence type="ECO:0000256" key="5">
    <source>
        <dbReference type="ARBA" id="ARBA00023030"/>
    </source>
</evidence>
<evidence type="ECO:0000259" key="9">
    <source>
        <dbReference type="PROSITE" id="PS51362"/>
    </source>
</evidence>
<sequence length="395" mass="44650">MKKHAWNFIYTPSTHTERATRDNPAMLSSATQYILLSLGTLTLCFGLVECGAHRQLGDTHRALRLDALKASILSYLGMDRPPELMARKSEQELDRMSQQYRKMLQQLRGNSTQEEKLTQGTQRVSVTILPVSAFCFLPVVPVSVQKSEHHIHPTAHWYRAEFHRASSMGPEQALVQAQLKLHSADPGGSRTNQKIQIDIYESRGGNILLHHVEKFVIKRRFSSKNVTLDIRAAVEKWRVRSGNSTLTIDVGFSMGERTDQTIPKITLELDIISHDGEGKPRQVRSTKEEGCEEGNKCCRKSLNVSFKEIGWSDWVVAPSSYNMYFCDGSCPHNYKPASMHTQVKSRMHHMTKGATPRPCCVPAAYEPMILMHYDSRGKLKLSPFNDLIVSKCHCA</sequence>
<dbReference type="Pfam" id="PF00688">
    <property type="entry name" value="TGFb_propeptide"/>
    <property type="match status" value="1"/>
</dbReference>